<dbReference type="EMBL" id="JAPRAT010000014">
    <property type="protein sequence ID" value="MCZ0703206.1"/>
    <property type="molecule type" value="Genomic_DNA"/>
</dbReference>
<dbReference type="RefSeq" id="WP_268779978.1">
    <property type="nucleotide sequence ID" value="NZ_JAPRAT010000014.1"/>
</dbReference>
<reference evidence="1" key="1">
    <citation type="submission" date="2022-11" db="EMBL/GenBank/DDBJ databases">
        <title>WGS of Natronobacillus azotifigens 24KS-1, an anaerobic diazotrophic haloalkaliphile from soda-rich habitats.</title>
        <authorList>
            <person name="Sorokin D.Y."/>
            <person name="Merkel A.Y."/>
        </authorList>
    </citation>
    <scope>NUCLEOTIDE SEQUENCE</scope>
    <source>
        <strain evidence="1">24KS-1</strain>
    </source>
</reference>
<evidence type="ECO:0000313" key="2">
    <source>
        <dbReference type="Proteomes" id="UP001084197"/>
    </source>
</evidence>
<dbReference type="Proteomes" id="UP001084197">
    <property type="component" value="Unassembled WGS sequence"/>
</dbReference>
<comment type="caution">
    <text evidence="1">The sequence shown here is derived from an EMBL/GenBank/DDBJ whole genome shotgun (WGS) entry which is preliminary data.</text>
</comment>
<evidence type="ECO:0000313" key="1">
    <source>
        <dbReference type="EMBL" id="MCZ0703206.1"/>
    </source>
</evidence>
<dbReference type="PROSITE" id="PS51257">
    <property type="entry name" value="PROKAR_LIPOPROTEIN"/>
    <property type="match status" value="1"/>
</dbReference>
<organism evidence="1 2">
    <name type="scientific">Natronobacillus azotifigens</name>
    <dbReference type="NCBI Taxonomy" id="472978"/>
    <lineage>
        <taxon>Bacteria</taxon>
        <taxon>Bacillati</taxon>
        <taxon>Bacillota</taxon>
        <taxon>Bacilli</taxon>
        <taxon>Bacillales</taxon>
        <taxon>Bacillaceae</taxon>
        <taxon>Natronobacillus</taxon>
    </lineage>
</organism>
<name>A0A9J6RCX7_9BACI</name>
<dbReference type="AlphaFoldDB" id="A0A9J6RCX7"/>
<proteinExistence type="predicted"/>
<protein>
    <submittedName>
        <fullName evidence="1">Uncharacterized protein</fullName>
    </submittedName>
</protein>
<accession>A0A9J6RCX7</accession>
<sequence>MKAIVYVFTIAIISLSLIGCANPEREVRRLTNDYYGALVKENYEKAFETVYLYDVDDDNHPTDGTTLNEKEAKNLYMEKINILKENNYKITGFDITGFTYIDAAHAFAEVTIHGEVDGEGFVWHEMVDAWGGKAWIQNIEDPFGKYRDGTLNFELVQEAYEDGGI</sequence>
<keyword evidence="2" id="KW-1185">Reference proteome</keyword>
<gene>
    <name evidence="1" type="ORF">OWO01_08275</name>
</gene>